<name>A0ABQ1JIX5_9FLAO</name>
<keyword evidence="2" id="KW-0238">DNA-binding</keyword>
<feature type="domain" description="HTH araC/xylS-type" evidence="4">
    <location>
        <begin position="71"/>
        <end position="174"/>
    </location>
</feature>
<sequence>MELAIKNMVCPRCIAAVDATLRNMGFHAEQVTLGQVILAEELKSEQLSKLKQLLQQQGFELLEADKDRIIDRIKSIIIEHIHHMDGKPVVFSELLSKELHKDYSGLSKLFSAEEAITIEQFIILQKIEKVKELLLYKELNLTEIADLLGYSSSAHLSSQFRKITGVTPTAFRSSGTNNRQPIDSLTKKL</sequence>
<evidence type="ECO:0000256" key="1">
    <source>
        <dbReference type="ARBA" id="ARBA00023015"/>
    </source>
</evidence>
<keyword evidence="1" id="KW-0805">Transcription regulation</keyword>
<accession>A0ABQ1JIX5</accession>
<keyword evidence="6" id="KW-1185">Reference proteome</keyword>
<organism evidence="5 6">
    <name type="scientific">Flavobacterium suaedae</name>
    <dbReference type="NCBI Taxonomy" id="1767027"/>
    <lineage>
        <taxon>Bacteria</taxon>
        <taxon>Pseudomonadati</taxon>
        <taxon>Bacteroidota</taxon>
        <taxon>Flavobacteriia</taxon>
        <taxon>Flavobacteriales</taxon>
        <taxon>Flavobacteriaceae</taxon>
        <taxon>Flavobacterium</taxon>
    </lineage>
</organism>
<dbReference type="RefSeq" id="WP_188619543.1">
    <property type="nucleotide sequence ID" value="NZ_BMJE01000001.1"/>
</dbReference>
<dbReference type="Proteomes" id="UP000615760">
    <property type="component" value="Unassembled WGS sequence"/>
</dbReference>
<dbReference type="Gene3D" id="3.30.70.100">
    <property type="match status" value="1"/>
</dbReference>
<evidence type="ECO:0000259" key="4">
    <source>
        <dbReference type="PROSITE" id="PS01124"/>
    </source>
</evidence>
<dbReference type="PANTHER" id="PTHR43280:SF28">
    <property type="entry name" value="HTH-TYPE TRANSCRIPTIONAL ACTIVATOR RHAS"/>
    <property type="match status" value="1"/>
</dbReference>
<dbReference type="InterPro" id="IPR018060">
    <property type="entry name" value="HTH_AraC"/>
</dbReference>
<evidence type="ECO:0000313" key="5">
    <source>
        <dbReference type="EMBL" id="GGB67138.1"/>
    </source>
</evidence>
<dbReference type="InterPro" id="IPR018062">
    <property type="entry name" value="HTH_AraC-typ_CS"/>
</dbReference>
<reference evidence="6" key="1">
    <citation type="journal article" date="2019" name="Int. J. Syst. Evol. Microbiol.">
        <title>The Global Catalogue of Microorganisms (GCM) 10K type strain sequencing project: providing services to taxonomists for standard genome sequencing and annotation.</title>
        <authorList>
            <consortium name="The Broad Institute Genomics Platform"/>
            <consortium name="The Broad Institute Genome Sequencing Center for Infectious Disease"/>
            <person name="Wu L."/>
            <person name="Ma J."/>
        </authorList>
    </citation>
    <scope>NUCLEOTIDE SEQUENCE [LARGE SCALE GENOMIC DNA]</scope>
    <source>
        <strain evidence="6">CGMCC 1.15461</strain>
    </source>
</reference>
<dbReference type="SUPFAM" id="SSF46689">
    <property type="entry name" value="Homeodomain-like"/>
    <property type="match status" value="1"/>
</dbReference>
<dbReference type="SMART" id="SM00342">
    <property type="entry name" value="HTH_ARAC"/>
    <property type="match status" value="1"/>
</dbReference>
<protein>
    <recommendedName>
        <fullName evidence="4">HTH araC/xylS-type domain-containing protein</fullName>
    </recommendedName>
</protein>
<dbReference type="InterPro" id="IPR009057">
    <property type="entry name" value="Homeodomain-like_sf"/>
</dbReference>
<keyword evidence="3" id="KW-0804">Transcription</keyword>
<dbReference type="PROSITE" id="PS00041">
    <property type="entry name" value="HTH_ARAC_FAMILY_1"/>
    <property type="match status" value="1"/>
</dbReference>
<dbReference type="Gene3D" id="1.10.10.60">
    <property type="entry name" value="Homeodomain-like"/>
    <property type="match status" value="1"/>
</dbReference>
<dbReference type="PROSITE" id="PS01124">
    <property type="entry name" value="HTH_ARAC_FAMILY_2"/>
    <property type="match status" value="1"/>
</dbReference>
<proteinExistence type="predicted"/>
<gene>
    <name evidence="5" type="ORF">GCM10007424_03920</name>
</gene>
<comment type="caution">
    <text evidence="5">The sequence shown here is derived from an EMBL/GenBank/DDBJ whole genome shotgun (WGS) entry which is preliminary data.</text>
</comment>
<dbReference type="EMBL" id="BMJE01000001">
    <property type="protein sequence ID" value="GGB67138.1"/>
    <property type="molecule type" value="Genomic_DNA"/>
</dbReference>
<dbReference type="PANTHER" id="PTHR43280">
    <property type="entry name" value="ARAC-FAMILY TRANSCRIPTIONAL REGULATOR"/>
    <property type="match status" value="1"/>
</dbReference>
<evidence type="ECO:0000256" key="2">
    <source>
        <dbReference type="ARBA" id="ARBA00023125"/>
    </source>
</evidence>
<evidence type="ECO:0000313" key="6">
    <source>
        <dbReference type="Proteomes" id="UP000615760"/>
    </source>
</evidence>
<evidence type="ECO:0000256" key="3">
    <source>
        <dbReference type="ARBA" id="ARBA00023163"/>
    </source>
</evidence>
<dbReference type="Pfam" id="PF12833">
    <property type="entry name" value="HTH_18"/>
    <property type="match status" value="1"/>
</dbReference>